<evidence type="ECO:0000313" key="1">
    <source>
        <dbReference type="EMBL" id="HCY82845.1"/>
    </source>
</evidence>
<dbReference type="EMBL" id="DPRK01000245">
    <property type="protein sequence ID" value="HCY82845.1"/>
    <property type="molecule type" value="Genomic_DNA"/>
</dbReference>
<dbReference type="AlphaFoldDB" id="A0A3D6BXR8"/>
<gene>
    <name evidence="1" type="ORF">DHV22_15260</name>
</gene>
<comment type="caution">
    <text evidence="1">The sequence shown here is derived from an EMBL/GenBank/DDBJ whole genome shotgun (WGS) entry which is preliminary data.</text>
</comment>
<organism evidence="1 2">
    <name type="scientific">Xanthomarina gelatinilytica</name>
    <dbReference type="NCBI Taxonomy" id="1137281"/>
    <lineage>
        <taxon>Bacteria</taxon>
        <taxon>Pseudomonadati</taxon>
        <taxon>Bacteroidota</taxon>
        <taxon>Flavobacteriia</taxon>
        <taxon>Flavobacteriales</taxon>
        <taxon>Flavobacteriaceae</taxon>
        <taxon>Xanthomarina</taxon>
    </lineage>
</organism>
<dbReference type="Proteomes" id="UP000263268">
    <property type="component" value="Unassembled WGS sequence"/>
</dbReference>
<proteinExistence type="predicted"/>
<name>A0A3D6BXR8_9FLAO</name>
<protein>
    <submittedName>
        <fullName evidence="1">Uncharacterized protein</fullName>
    </submittedName>
</protein>
<reference evidence="1 2" key="1">
    <citation type="journal article" date="2018" name="Nat. Biotechnol.">
        <title>A standardized bacterial taxonomy based on genome phylogeny substantially revises the tree of life.</title>
        <authorList>
            <person name="Parks D.H."/>
            <person name="Chuvochina M."/>
            <person name="Waite D.W."/>
            <person name="Rinke C."/>
            <person name="Skarshewski A."/>
            <person name="Chaumeil P.A."/>
            <person name="Hugenholtz P."/>
        </authorList>
    </citation>
    <scope>NUCLEOTIDE SEQUENCE [LARGE SCALE GENOMIC DNA]</scope>
    <source>
        <strain evidence="1">UBA10227</strain>
    </source>
</reference>
<feature type="non-terminal residue" evidence="1">
    <location>
        <position position="144"/>
    </location>
</feature>
<accession>A0A3D6BXR8</accession>
<feature type="non-terminal residue" evidence="1">
    <location>
        <position position="1"/>
    </location>
</feature>
<sequence length="144" mass="15956">FAWWFPLANDRINNADSRAFTYSNGVDAASGGLFDILKLTEDLSTDGLVGEFLASLSTDYFNFIPSVSAMAFEITNNEIEWFHTPNGITTARATTSVTPFDAWFMPTDNEPHVTLTEGNVAFALDEILLETLVTESYLENSIKL</sequence>
<evidence type="ECO:0000313" key="2">
    <source>
        <dbReference type="Proteomes" id="UP000263268"/>
    </source>
</evidence>